<dbReference type="GO" id="GO:0016787">
    <property type="term" value="F:hydrolase activity"/>
    <property type="evidence" value="ECO:0007669"/>
    <property type="project" value="UniProtKB-KW"/>
</dbReference>
<accession>A0A0B6S727</accession>
<gene>
    <name evidence="2" type="ORF">BGL_2c21780</name>
</gene>
<keyword evidence="3" id="KW-1185">Reference proteome</keyword>
<dbReference type="InterPro" id="IPR000639">
    <property type="entry name" value="Epox_hydrolase-like"/>
</dbReference>
<dbReference type="InterPro" id="IPR050266">
    <property type="entry name" value="AB_hydrolase_sf"/>
</dbReference>
<evidence type="ECO:0000313" key="2">
    <source>
        <dbReference type="EMBL" id="AJK50239.1"/>
    </source>
</evidence>
<dbReference type="SUPFAM" id="SSF53474">
    <property type="entry name" value="alpha/beta-Hydrolases"/>
    <property type="match status" value="1"/>
</dbReference>
<evidence type="ECO:0000313" key="3">
    <source>
        <dbReference type="Proteomes" id="UP000031838"/>
    </source>
</evidence>
<reference evidence="3" key="1">
    <citation type="submission" date="2011-03" db="EMBL/GenBank/DDBJ databases">
        <authorList>
            <person name="Voget S."/>
            <person name="Streit W.R."/>
            <person name="Jaeger K.E."/>
            <person name="Daniel R."/>
        </authorList>
    </citation>
    <scope>NUCLEOTIDE SEQUENCE [LARGE SCALE GENOMIC DNA]</scope>
    <source>
        <strain evidence="3">PG1</strain>
    </source>
</reference>
<dbReference type="HOGENOM" id="CLU_101780_0_0_4"/>
<sequence>MSDSPRILLVHGLTGHLHAPALLEALRPATVVAPDLLGYGACTDVDPVSITLAAQVDVLREAIDEAAGPADRWLVVGHSVGGAIAHLFAAKYPDRVEGVVSVEGNFTLDDAFWSQRLASMPLKEIEAHLQRDLADPAGWLARAGLRTDAALIAAAADQLAFQPASTLQRMAISVVETTGAPAYLQRVAGWLDKVPLHLLAGERSARDWHVPDWLRPRAKSDRMLAGRGHMMMIEDPRQFANAILDIALAR</sequence>
<dbReference type="EMBL" id="CP002581">
    <property type="protein sequence ID" value="AJK50239.1"/>
    <property type="molecule type" value="Genomic_DNA"/>
</dbReference>
<dbReference type="PRINTS" id="PR00111">
    <property type="entry name" value="ABHYDROLASE"/>
</dbReference>
<dbReference type="PRINTS" id="PR00412">
    <property type="entry name" value="EPOXHYDRLASE"/>
</dbReference>
<reference evidence="2 3" key="2">
    <citation type="journal article" date="2016" name="Appl. Microbiol. Biotechnol.">
        <title>Mutations improving production and secretion of extracellular lipase by Burkholderia glumae PG1.</title>
        <authorList>
            <person name="Knapp A."/>
            <person name="Voget S."/>
            <person name="Gao R."/>
            <person name="Zaburannyi N."/>
            <person name="Krysciak D."/>
            <person name="Breuer M."/>
            <person name="Hauer B."/>
            <person name="Streit W.R."/>
            <person name="Muller R."/>
            <person name="Daniel R."/>
            <person name="Jaeger K.E."/>
        </authorList>
    </citation>
    <scope>NUCLEOTIDE SEQUENCE [LARGE SCALE GENOMIC DNA]</scope>
    <source>
        <strain evidence="2 3">PG1</strain>
    </source>
</reference>
<proteinExistence type="predicted"/>
<dbReference type="RefSeq" id="WP_042628538.1">
    <property type="nucleotide sequence ID" value="NZ_CP002581.1"/>
</dbReference>
<keyword evidence="2" id="KW-0378">Hydrolase</keyword>
<dbReference type="PANTHER" id="PTHR43798:SF33">
    <property type="entry name" value="HYDROLASE, PUTATIVE (AFU_ORTHOLOGUE AFUA_2G14860)-RELATED"/>
    <property type="match status" value="1"/>
</dbReference>
<dbReference type="OrthoDB" id="5380819at2"/>
<dbReference type="Pfam" id="PF12697">
    <property type="entry name" value="Abhydrolase_6"/>
    <property type="match status" value="1"/>
</dbReference>
<dbReference type="AlphaFoldDB" id="A0A0B6S727"/>
<name>A0A0B6S727_BURPL</name>
<dbReference type="InterPro" id="IPR000073">
    <property type="entry name" value="AB_hydrolase_1"/>
</dbReference>
<dbReference type="KEGG" id="bgp:BGL_2c21780"/>
<protein>
    <submittedName>
        <fullName evidence="2">Alpha/beta hydrolase</fullName>
    </submittedName>
</protein>
<organism evidence="2 3">
    <name type="scientific">Burkholderia plantarii</name>
    <dbReference type="NCBI Taxonomy" id="41899"/>
    <lineage>
        <taxon>Bacteria</taxon>
        <taxon>Pseudomonadati</taxon>
        <taxon>Pseudomonadota</taxon>
        <taxon>Betaproteobacteria</taxon>
        <taxon>Burkholderiales</taxon>
        <taxon>Burkholderiaceae</taxon>
        <taxon>Burkholderia</taxon>
    </lineage>
</organism>
<dbReference type="Proteomes" id="UP000031838">
    <property type="component" value="Chromosome 2"/>
</dbReference>
<dbReference type="PANTHER" id="PTHR43798">
    <property type="entry name" value="MONOACYLGLYCEROL LIPASE"/>
    <property type="match status" value="1"/>
</dbReference>
<feature type="domain" description="AB hydrolase-1" evidence="1">
    <location>
        <begin position="7"/>
        <end position="242"/>
    </location>
</feature>
<dbReference type="Gene3D" id="3.40.50.1820">
    <property type="entry name" value="alpha/beta hydrolase"/>
    <property type="match status" value="1"/>
</dbReference>
<dbReference type="GO" id="GO:0016020">
    <property type="term" value="C:membrane"/>
    <property type="evidence" value="ECO:0007669"/>
    <property type="project" value="TreeGrafter"/>
</dbReference>
<evidence type="ECO:0000259" key="1">
    <source>
        <dbReference type="Pfam" id="PF12697"/>
    </source>
</evidence>
<dbReference type="InterPro" id="IPR029058">
    <property type="entry name" value="AB_hydrolase_fold"/>
</dbReference>